<evidence type="ECO:0000313" key="2">
    <source>
        <dbReference type="Proteomes" id="UP001549321"/>
    </source>
</evidence>
<gene>
    <name evidence="1" type="ORF">ABIE08_004092</name>
</gene>
<keyword evidence="2" id="KW-1185">Reference proteome</keyword>
<dbReference type="EMBL" id="JBEPSM010000004">
    <property type="protein sequence ID" value="MET4636134.1"/>
    <property type="molecule type" value="Genomic_DNA"/>
</dbReference>
<evidence type="ECO:0000313" key="1">
    <source>
        <dbReference type="EMBL" id="MET4636134.1"/>
    </source>
</evidence>
<name>A0ABV2R4B8_9HYPH</name>
<comment type="caution">
    <text evidence="1">The sequence shown here is derived from an EMBL/GenBank/DDBJ whole genome shotgun (WGS) entry which is preliminary data.</text>
</comment>
<proteinExistence type="predicted"/>
<sequence>MRASDLVRLFSTRESGPIDLYDDIIPAIKEAGEFEVYFWKADIDTNILKGRIVEESHFQGDDEIRVVSIDYAASMSNELSRLVCAKELIHVLDPIDQRVTTDEAVNDLISKIILPTEMQSLDDGVSVWGDRYGYLFALAVLFPWQIRELLYPKYASGQYNIDDIASLMELPVEYVQIVMSPLWQRVHHILSA</sequence>
<protein>
    <submittedName>
        <fullName evidence="1">Uncharacterized protein</fullName>
    </submittedName>
</protein>
<dbReference type="RefSeq" id="WP_354553679.1">
    <property type="nucleotide sequence ID" value="NZ_JBEPSM010000004.1"/>
</dbReference>
<organism evidence="1 2">
    <name type="scientific">Kaistia defluvii</name>
    <dbReference type="NCBI Taxonomy" id="410841"/>
    <lineage>
        <taxon>Bacteria</taxon>
        <taxon>Pseudomonadati</taxon>
        <taxon>Pseudomonadota</taxon>
        <taxon>Alphaproteobacteria</taxon>
        <taxon>Hyphomicrobiales</taxon>
        <taxon>Kaistiaceae</taxon>
        <taxon>Kaistia</taxon>
    </lineage>
</organism>
<accession>A0ABV2R4B8</accession>
<dbReference type="Proteomes" id="UP001549321">
    <property type="component" value="Unassembled WGS sequence"/>
</dbReference>
<reference evidence="1 2" key="1">
    <citation type="submission" date="2024-06" db="EMBL/GenBank/DDBJ databases">
        <title>Sorghum-associated microbial communities from plants grown in Nebraska, USA.</title>
        <authorList>
            <person name="Schachtman D."/>
        </authorList>
    </citation>
    <scope>NUCLEOTIDE SEQUENCE [LARGE SCALE GENOMIC DNA]</scope>
    <source>
        <strain evidence="1 2">3207</strain>
    </source>
</reference>